<name>A0A8A3NZJ3_9HELO</name>
<keyword evidence="2" id="KW-1185">Reference proteome</keyword>
<evidence type="ECO:0000313" key="1">
    <source>
        <dbReference type="EMBL" id="QSZ29550.1"/>
    </source>
</evidence>
<reference evidence="1" key="1">
    <citation type="submission" date="2020-10" db="EMBL/GenBank/DDBJ databases">
        <title>Genome Sequence of Monilinia vaccinii-corymbosi Sheds Light on Mummy Berry Disease Infection of Blueberry and Mating Type.</title>
        <authorList>
            <person name="Yow A.G."/>
            <person name="Zhang Y."/>
            <person name="Bansal K."/>
            <person name="Eacker S.M."/>
            <person name="Sullivan S."/>
            <person name="Liachko I."/>
            <person name="Cubeta M.A."/>
            <person name="Rollins J.A."/>
            <person name="Ashrafi H."/>
        </authorList>
    </citation>
    <scope>NUCLEOTIDE SEQUENCE</scope>
    <source>
        <strain evidence="1">RL-1</strain>
    </source>
</reference>
<accession>A0A8A3NZJ3</accession>
<sequence>MDGTTIPFESIKKDIARSARISVPPPHPAIRPVSIQDMKLFQRKNFLTQKCASLNDAGGTRTEDDGKAMLIWL</sequence>
<dbReference type="EMBL" id="CP063405">
    <property type="protein sequence ID" value="QSZ29550.1"/>
    <property type="molecule type" value="Genomic_DNA"/>
</dbReference>
<proteinExistence type="predicted"/>
<dbReference type="AlphaFoldDB" id="A0A8A3NZJ3"/>
<dbReference type="Proteomes" id="UP000672032">
    <property type="component" value="Chromosome 1"/>
</dbReference>
<organism evidence="1 2">
    <name type="scientific">Monilinia vaccinii-corymbosi</name>
    <dbReference type="NCBI Taxonomy" id="61207"/>
    <lineage>
        <taxon>Eukaryota</taxon>
        <taxon>Fungi</taxon>
        <taxon>Dikarya</taxon>
        <taxon>Ascomycota</taxon>
        <taxon>Pezizomycotina</taxon>
        <taxon>Leotiomycetes</taxon>
        <taxon>Helotiales</taxon>
        <taxon>Sclerotiniaceae</taxon>
        <taxon>Monilinia</taxon>
    </lineage>
</organism>
<protein>
    <submittedName>
        <fullName evidence="1">Uncharacterized protein</fullName>
    </submittedName>
</protein>
<evidence type="ECO:0000313" key="2">
    <source>
        <dbReference type="Proteomes" id="UP000672032"/>
    </source>
</evidence>
<gene>
    <name evidence="1" type="ORF">DSL72_004065</name>
</gene>